<dbReference type="VEuPathDB" id="FungiDB:SDRG_02091"/>
<feature type="region of interest" description="Disordered" evidence="2">
    <location>
        <begin position="1"/>
        <end position="191"/>
    </location>
</feature>
<feature type="coiled-coil region" evidence="1">
    <location>
        <begin position="218"/>
        <end position="245"/>
    </location>
</feature>
<sequence>MDVDGVPGTGSDEVAARRQPMQELPRSAATAIALEAASAPTTTTRKRGRPRRELAPSPPKKKRGRPQRVLPAQEMPVASAYSRFSDDDASAMAGRPTLTIPLKPQYGYLATNRRRKTTSPSADKPRQPSAGAQLIETALQEQPTERRYPARSRAAPLGVSALHTSPQSKKGRGRGRPPRKQAGPEATPTAEIDDAQASLAEPPRDEPSSTSYADASRLAALEKRLRDLDRYNAYLESRITELEAQVAAATRGQIERPSARDMAMPQPASATYVPPSGAALVPAFPSVQFASTPIASAEPARATSIRPASGVPPPALRTTLGVPGSHLMPANLLPWLSLPPTMYVSADFLMEATANLIKPWSVAMGILPQATRQARLEALPRMLTFVVDGKSFDLPTSTLLEHEASYFHTVVLHQPYAIDKTGAAVFALQVHLSPALFGRITKYLLYKHLDTRDLSATNMTLLHCTLKFWCIKWFERSPTLFTFDGTLSSAKIALLNNNKAASLLYENDLDFEWAYGANAVTRFSVVLGDIGGRVLVGLGPREPSLEPGNFAGWFIHVQAFQKAYLVHTTKAFDYMEQRPVTFERGDLLTVLLDRDTLWLRFFRNQMELDVAFRLEPRHVRQPLFPSIGLRPSIDVLRVQHGCHVTFYG</sequence>
<dbReference type="OrthoDB" id="10424213at2759"/>
<dbReference type="AlphaFoldDB" id="T0QSC9"/>
<dbReference type="EMBL" id="JH767135">
    <property type="protein sequence ID" value="EQC41034.1"/>
    <property type="molecule type" value="Genomic_DNA"/>
</dbReference>
<dbReference type="InParanoid" id="T0QSC9"/>
<proteinExistence type="predicted"/>
<keyword evidence="1" id="KW-0175">Coiled coil</keyword>
<reference evidence="3 4" key="1">
    <citation type="submission" date="2012-04" db="EMBL/GenBank/DDBJ databases">
        <title>The Genome Sequence of Saprolegnia declina VS20.</title>
        <authorList>
            <consortium name="The Broad Institute Genome Sequencing Platform"/>
            <person name="Russ C."/>
            <person name="Nusbaum C."/>
            <person name="Tyler B."/>
            <person name="van West P."/>
            <person name="Dieguez-Uribeondo J."/>
            <person name="de Bruijn I."/>
            <person name="Tripathy S."/>
            <person name="Jiang R."/>
            <person name="Young S.K."/>
            <person name="Zeng Q."/>
            <person name="Gargeya S."/>
            <person name="Fitzgerald M."/>
            <person name="Haas B."/>
            <person name="Abouelleil A."/>
            <person name="Alvarado L."/>
            <person name="Arachchi H.M."/>
            <person name="Berlin A."/>
            <person name="Chapman S.B."/>
            <person name="Goldberg J."/>
            <person name="Griggs A."/>
            <person name="Gujja S."/>
            <person name="Hansen M."/>
            <person name="Howarth C."/>
            <person name="Imamovic A."/>
            <person name="Larimer J."/>
            <person name="McCowen C."/>
            <person name="Montmayeur A."/>
            <person name="Murphy C."/>
            <person name="Neiman D."/>
            <person name="Pearson M."/>
            <person name="Priest M."/>
            <person name="Roberts A."/>
            <person name="Saif S."/>
            <person name="Shea T."/>
            <person name="Sisk P."/>
            <person name="Sykes S."/>
            <person name="Wortman J."/>
            <person name="Nusbaum C."/>
            <person name="Birren B."/>
        </authorList>
    </citation>
    <scope>NUCLEOTIDE SEQUENCE [LARGE SCALE GENOMIC DNA]</scope>
    <source>
        <strain evidence="3 4">VS20</strain>
    </source>
</reference>
<name>T0QSC9_SAPDV</name>
<dbReference type="Gene3D" id="2.60.120.920">
    <property type="match status" value="1"/>
</dbReference>
<organism evidence="3 4">
    <name type="scientific">Saprolegnia diclina (strain VS20)</name>
    <dbReference type="NCBI Taxonomy" id="1156394"/>
    <lineage>
        <taxon>Eukaryota</taxon>
        <taxon>Sar</taxon>
        <taxon>Stramenopiles</taxon>
        <taxon>Oomycota</taxon>
        <taxon>Saprolegniomycetes</taxon>
        <taxon>Saprolegniales</taxon>
        <taxon>Saprolegniaceae</taxon>
        <taxon>Saprolegnia</taxon>
    </lineage>
</organism>
<evidence type="ECO:0000313" key="3">
    <source>
        <dbReference type="EMBL" id="EQC41034.1"/>
    </source>
</evidence>
<accession>T0QSC9</accession>
<dbReference type="SUPFAM" id="SSF49899">
    <property type="entry name" value="Concanavalin A-like lectins/glucanases"/>
    <property type="match status" value="1"/>
</dbReference>
<feature type="compositionally biased region" description="Basic residues" evidence="2">
    <location>
        <begin position="169"/>
        <end position="179"/>
    </location>
</feature>
<dbReference type="RefSeq" id="XP_008605878.1">
    <property type="nucleotide sequence ID" value="XM_008607656.1"/>
</dbReference>
<dbReference type="Proteomes" id="UP000030762">
    <property type="component" value="Unassembled WGS sequence"/>
</dbReference>
<dbReference type="GeneID" id="19942818"/>
<dbReference type="InterPro" id="IPR017956">
    <property type="entry name" value="AT_hook_DNA-bd_motif"/>
</dbReference>
<dbReference type="InterPro" id="IPR043136">
    <property type="entry name" value="B30.2/SPRY_sf"/>
</dbReference>
<evidence type="ECO:0000313" key="4">
    <source>
        <dbReference type="Proteomes" id="UP000030762"/>
    </source>
</evidence>
<evidence type="ECO:0000256" key="2">
    <source>
        <dbReference type="SAM" id="MobiDB-lite"/>
    </source>
</evidence>
<keyword evidence="4" id="KW-1185">Reference proteome</keyword>
<dbReference type="GO" id="GO:0003677">
    <property type="term" value="F:DNA binding"/>
    <property type="evidence" value="ECO:0007669"/>
    <property type="project" value="InterPro"/>
</dbReference>
<dbReference type="InterPro" id="IPR013320">
    <property type="entry name" value="ConA-like_dom_sf"/>
</dbReference>
<protein>
    <submittedName>
        <fullName evidence="3">Uncharacterized protein</fullName>
    </submittedName>
</protein>
<dbReference type="PRINTS" id="PR00929">
    <property type="entry name" value="ATHOOK"/>
</dbReference>
<evidence type="ECO:0000256" key="1">
    <source>
        <dbReference type="SAM" id="Coils"/>
    </source>
</evidence>
<gene>
    <name evidence="3" type="ORF">SDRG_02091</name>
</gene>
<feature type="compositionally biased region" description="Low complexity" evidence="2">
    <location>
        <begin position="28"/>
        <end position="43"/>
    </location>
</feature>